<dbReference type="InterPro" id="IPR013320">
    <property type="entry name" value="ConA-like_dom_sf"/>
</dbReference>
<dbReference type="KEGG" id="psoj:PHYSODRAFT_315073"/>
<evidence type="ECO:0000256" key="2">
    <source>
        <dbReference type="ARBA" id="ARBA00006044"/>
    </source>
</evidence>
<dbReference type="PRINTS" id="PR00734">
    <property type="entry name" value="GLHYDRLASE7"/>
</dbReference>
<dbReference type="STRING" id="1094619.G4ZFM5"/>
<reference evidence="11 12" key="1">
    <citation type="journal article" date="2006" name="Science">
        <title>Phytophthora genome sequences uncover evolutionary origins and mechanisms of pathogenesis.</title>
        <authorList>
            <person name="Tyler B.M."/>
            <person name="Tripathy S."/>
            <person name="Zhang X."/>
            <person name="Dehal P."/>
            <person name="Jiang R.H."/>
            <person name="Aerts A."/>
            <person name="Arredondo F.D."/>
            <person name="Baxter L."/>
            <person name="Bensasson D."/>
            <person name="Beynon J.L."/>
            <person name="Chapman J."/>
            <person name="Damasceno C.M."/>
            <person name="Dorrance A.E."/>
            <person name="Dou D."/>
            <person name="Dickerman A.W."/>
            <person name="Dubchak I.L."/>
            <person name="Garbelotto M."/>
            <person name="Gijzen M."/>
            <person name="Gordon S.G."/>
            <person name="Govers F."/>
            <person name="Grunwald N.J."/>
            <person name="Huang W."/>
            <person name="Ivors K.L."/>
            <person name="Jones R.W."/>
            <person name="Kamoun S."/>
            <person name="Krampis K."/>
            <person name="Lamour K.H."/>
            <person name="Lee M.K."/>
            <person name="McDonald W.H."/>
            <person name="Medina M."/>
            <person name="Meijer H.J."/>
            <person name="Nordberg E.K."/>
            <person name="Maclean D.J."/>
            <person name="Ospina-Giraldo M.D."/>
            <person name="Morris P.F."/>
            <person name="Phuntumart V."/>
            <person name="Putnam N.H."/>
            <person name="Rash S."/>
            <person name="Rose J.K."/>
            <person name="Sakihama Y."/>
            <person name="Salamov A.A."/>
            <person name="Savidor A."/>
            <person name="Scheuring C.F."/>
            <person name="Smith B.M."/>
            <person name="Sobral B.W."/>
            <person name="Terry A."/>
            <person name="Torto-Alalibo T.A."/>
            <person name="Win J."/>
            <person name="Xu Z."/>
            <person name="Zhang H."/>
            <person name="Grigoriev I.V."/>
            <person name="Rokhsar D.S."/>
            <person name="Boore J.L."/>
        </authorList>
    </citation>
    <scope>NUCLEOTIDE SEQUENCE [LARGE SCALE GENOMIC DNA]</scope>
    <source>
        <strain evidence="11 12">P6497</strain>
    </source>
</reference>
<evidence type="ECO:0000256" key="4">
    <source>
        <dbReference type="ARBA" id="ARBA00022729"/>
    </source>
</evidence>
<protein>
    <recommendedName>
        <fullName evidence="3">cellulose 1,4-beta-cellobiosidase (non-reducing end)</fullName>
        <ecNumber evidence="3">3.2.1.91</ecNumber>
    </recommendedName>
</protein>
<keyword evidence="9" id="KW-0624">Polysaccharide degradation</keyword>
<evidence type="ECO:0000256" key="5">
    <source>
        <dbReference type="ARBA" id="ARBA00022801"/>
    </source>
</evidence>
<evidence type="ECO:0000256" key="9">
    <source>
        <dbReference type="ARBA" id="ARBA00023326"/>
    </source>
</evidence>
<dbReference type="OMA" id="NRAGARY"/>
<dbReference type="RefSeq" id="XP_009527020.1">
    <property type="nucleotide sequence ID" value="XM_009528725.1"/>
</dbReference>
<dbReference type="Gene3D" id="2.70.100.10">
    <property type="entry name" value="Glycoside hydrolase, family 7, domain"/>
    <property type="match status" value="1"/>
</dbReference>
<accession>G4ZFM5</accession>
<keyword evidence="4" id="KW-0732">Signal</keyword>
<comment type="catalytic activity">
    <reaction evidence="1">
        <text>Hydrolysis of (1-&gt;4)-beta-D-glucosidic linkages in cellulose and cellotetraose, releasing cellobiose from the non-reducing ends of the chains.</text>
        <dbReference type="EC" id="3.2.1.91"/>
    </reaction>
</comment>
<dbReference type="InterPro" id="IPR001722">
    <property type="entry name" value="Glyco_hydro_7"/>
</dbReference>
<evidence type="ECO:0000256" key="1">
    <source>
        <dbReference type="ARBA" id="ARBA00001641"/>
    </source>
</evidence>
<dbReference type="PANTHER" id="PTHR33753">
    <property type="entry name" value="1,4-BETA-D-GLUCAN CELLOBIOHYDROLASE B"/>
    <property type="match status" value="1"/>
</dbReference>
<dbReference type="Proteomes" id="UP000002640">
    <property type="component" value="Unassembled WGS sequence"/>
</dbReference>
<dbReference type="CDD" id="cd07999">
    <property type="entry name" value="GH7_CBH_EG"/>
    <property type="match status" value="1"/>
</dbReference>
<proteinExistence type="inferred from homology"/>
<dbReference type="SMR" id="G4ZFM5"/>
<dbReference type="PANTHER" id="PTHR33753:SF2">
    <property type="entry name" value="GLYCOSIDE HYDROLASE FAMILY 7 PROTEIN"/>
    <property type="match status" value="1"/>
</dbReference>
<dbReference type="GO" id="GO:0030245">
    <property type="term" value="P:cellulose catabolic process"/>
    <property type="evidence" value="ECO:0007669"/>
    <property type="project" value="UniProtKB-KW"/>
</dbReference>
<dbReference type="AlphaFoldDB" id="G4ZFM5"/>
<evidence type="ECO:0000313" key="11">
    <source>
        <dbReference type="EMBL" id="EGZ17962.1"/>
    </source>
</evidence>
<evidence type="ECO:0000256" key="6">
    <source>
        <dbReference type="ARBA" id="ARBA00023001"/>
    </source>
</evidence>
<dbReference type="InterPro" id="IPR037019">
    <property type="entry name" value="Glyco_hydro_7_sf"/>
</dbReference>
<dbReference type="InParanoid" id="G4ZFM5"/>
<organism evidence="11 12">
    <name type="scientific">Phytophthora sojae (strain P6497)</name>
    <name type="common">Soybean stem and root rot agent</name>
    <name type="synonym">Phytophthora megasperma f. sp. glycines</name>
    <dbReference type="NCBI Taxonomy" id="1094619"/>
    <lineage>
        <taxon>Eukaryota</taxon>
        <taxon>Sar</taxon>
        <taxon>Stramenopiles</taxon>
        <taxon>Oomycota</taxon>
        <taxon>Peronosporomycetes</taxon>
        <taxon>Peronosporales</taxon>
        <taxon>Peronosporaceae</taxon>
        <taxon>Phytophthora</taxon>
    </lineage>
</organism>
<keyword evidence="7" id="KW-0119">Carbohydrate metabolism</keyword>
<dbReference type="GeneID" id="20643804"/>
<dbReference type="GO" id="GO:0016162">
    <property type="term" value="F:cellulose 1,4-beta-cellobiosidase activity"/>
    <property type="evidence" value="ECO:0007669"/>
    <property type="project" value="UniProtKB-EC"/>
</dbReference>
<keyword evidence="5 11" id="KW-0378">Hydrolase</keyword>
<dbReference type="EMBL" id="JH159154">
    <property type="protein sequence ID" value="EGZ17962.1"/>
    <property type="molecule type" value="Genomic_DNA"/>
</dbReference>
<dbReference type="SUPFAM" id="SSF49899">
    <property type="entry name" value="Concanavalin A-like lectins/glucanases"/>
    <property type="match status" value="1"/>
</dbReference>
<keyword evidence="8" id="KW-0326">Glycosidase</keyword>
<keyword evidence="6" id="KW-0136">Cellulose degradation</keyword>
<name>G4ZFM5_PHYSP</name>
<dbReference type="EC" id="3.2.1.91" evidence="3"/>
<dbReference type="Pfam" id="PF00840">
    <property type="entry name" value="Glyco_hydro_7"/>
    <property type="match status" value="1"/>
</dbReference>
<evidence type="ECO:0000256" key="8">
    <source>
        <dbReference type="ARBA" id="ARBA00023295"/>
    </source>
</evidence>
<sequence length="428" mass="45971">MAQQAGTQVAEVHPSPQVGKSNAKVASCTTEQSSVVIDANWRDVNAVGTANPCVADAKWNSTTCWTPQECAETCGLEGADYAGNFSITTAGQTLSLKLETPSGVGTRVYMLDASRTKYKQFQLLNQEFSFDGFDVDVSNLPCGSNGALYFVQMDADGGTACFPANTAGAAYGTGACDAQCRQDVHFLDGEANMDGAYGSCCAEMDIWEANSVATAYTSHACSTSGQQKCTSVEDCGSTDETRYTGWCDKNGCDFNPFRMGHREFYGRGKDFDIDTTRPFTVVTQFVTADNTDSGELVEIRRLYKQDGRVLENPSSSWSALNGTDSITDVMCNTSKTYFDDPAYFTSGLAKLGQDMVGGMTLAMSVWVDYGLNMSWLDSHFPGDDPTLPGGLRGNCPFPGGDPETVFAENPNAGVKFMNIRSGDFGSTY</sequence>
<evidence type="ECO:0000256" key="7">
    <source>
        <dbReference type="ARBA" id="ARBA00023277"/>
    </source>
</evidence>
<keyword evidence="12" id="KW-1185">Reference proteome</keyword>
<gene>
    <name evidence="11" type="ORF">PHYSODRAFT_315073</name>
</gene>
<comment type="similarity">
    <text evidence="2">Belongs to the glycosyl hydrolase 7 (cellulase C) family.</text>
</comment>
<evidence type="ECO:0000256" key="10">
    <source>
        <dbReference type="SAM" id="MobiDB-lite"/>
    </source>
</evidence>
<feature type="region of interest" description="Disordered" evidence="10">
    <location>
        <begin position="1"/>
        <end position="22"/>
    </location>
</feature>
<evidence type="ECO:0000256" key="3">
    <source>
        <dbReference type="ARBA" id="ARBA00012561"/>
    </source>
</evidence>
<evidence type="ECO:0000313" key="12">
    <source>
        <dbReference type="Proteomes" id="UP000002640"/>
    </source>
</evidence>